<evidence type="ECO:0000256" key="7">
    <source>
        <dbReference type="ARBA" id="ARBA00023180"/>
    </source>
</evidence>
<dbReference type="KEGG" id="hro:HELRODRAFT_184132"/>
<dbReference type="Gene3D" id="2.10.25.10">
    <property type="entry name" value="Laminin"/>
    <property type="match status" value="3"/>
</dbReference>
<dbReference type="HOGENOM" id="CLU_515162_0_0_1"/>
<dbReference type="PROSITE" id="PS50026">
    <property type="entry name" value="EGF_3"/>
    <property type="match status" value="3"/>
</dbReference>
<dbReference type="RefSeq" id="XP_009014450.1">
    <property type="nucleotide sequence ID" value="XM_009016202.1"/>
</dbReference>
<evidence type="ECO:0000256" key="6">
    <source>
        <dbReference type="ARBA" id="ARBA00023157"/>
    </source>
</evidence>
<feature type="domain" description="EGF-like" evidence="10">
    <location>
        <begin position="497"/>
        <end position="540"/>
    </location>
</feature>
<dbReference type="PROSITE" id="PS01187">
    <property type="entry name" value="EGF_CA"/>
    <property type="match status" value="2"/>
</dbReference>
<evidence type="ECO:0000313" key="13">
    <source>
        <dbReference type="EnsemblMetazoa" id="HelroP184132"/>
    </source>
</evidence>
<dbReference type="FunFam" id="2.10.25.10:FF:000014">
    <property type="entry name" value="Latent-transforming growth factor beta-binding protein 3"/>
    <property type="match status" value="1"/>
</dbReference>
<keyword evidence="2" id="KW-0964">Secreted</keyword>
<dbReference type="eggNOG" id="KOG4193">
    <property type="taxonomic scope" value="Eukaryota"/>
</dbReference>
<evidence type="ECO:0000256" key="3">
    <source>
        <dbReference type="ARBA" id="ARBA00022536"/>
    </source>
</evidence>
<reference evidence="13" key="3">
    <citation type="submission" date="2015-06" db="UniProtKB">
        <authorList>
            <consortium name="EnsemblMetazoa"/>
        </authorList>
    </citation>
    <scope>IDENTIFICATION</scope>
</reference>
<dbReference type="PANTHER" id="PTHR24039">
    <property type="entry name" value="FIBRILLIN-RELATED"/>
    <property type="match status" value="1"/>
</dbReference>
<dbReference type="InterPro" id="IPR000742">
    <property type="entry name" value="EGF"/>
</dbReference>
<dbReference type="InterPro" id="IPR049883">
    <property type="entry name" value="NOTCH1_EGF-like"/>
</dbReference>
<evidence type="ECO:0000256" key="1">
    <source>
        <dbReference type="ARBA" id="ARBA00004613"/>
    </source>
</evidence>
<feature type="domain" description="WSC" evidence="11">
    <location>
        <begin position="165"/>
        <end position="248"/>
    </location>
</feature>
<reference evidence="14" key="1">
    <citation type="submission" date="2012-12" db="EMBL/GenBank/DDBJ databases">
        <authorList>
            <person name="Hellsten U."/>
            <person name="Grimwood J."/>
            <person name="Chapman J.A."/>
            <person name="Shapiro H."/>
            <person name="Aerts A."/>
            <person name="Otillar R.P."/>
            <person name="Terry A.Y."/>
            <person name="Boore J.L."/>
            <person name="Simakov O."/>
            <person name="Marletaz F."/>
            <person name="Cho S.-J."/>
            <person name="Edsinger-Gonzales E."/>
            <person name="Havlak P."/>
            <person name="Kuo D.-H."/>
            <person name="Larsson T."/>
            <person name="Lv J."/>
            <person name="Arendt D."/>
            <person name="Savage R."/>
            <person name="Osoegawa K."/>
            <person name="de Jong P."/>
            <person name="Lindberg D.R."/>
            <person name="Seaver E.C."/>
            <person name="Weisblat D.A."/>
            <person name="Putnam N.H."/>
            <person name="Grigoriev I.V."/>
            <person name="Rokhsar D.S."/>
        </authorList>
    </citation>
    <scope>NUCLEOTIDE SEQUENCE</scope>
</reference>
<dbReference type="SUPFAM" id="SSF57184">
    <property type="entry name" value="Growth factor receptor domain"/>
    <property type="match status" value="1"/>
</dbReference>
<dbReference type="PROSITE" id="PS01186">
    <property type="entry name" value="EGF_2"/>
    <property type="match status" value="3"/>
</dbReference>
<organism evidence="13 14">
    <name type="scientific">Helobdella robusta</name>
    <name type="common">Californian leech</name>
    <dbReference type="NCBI Taxonomy" id="6412"/>
    <lineage>
        <taxon>Eukaryota</taxon>
        <taxon>Metazoa</taxon>
        <taxon>Spiralia</taxon>
        <taxon>Lophotrochozoa</taxon>
        <taxon>Annelida</taxon>
        <taxon>Clitellata</taxon>
        <taxon>Hirudinea</taxon>
        <taxon>Rhynchobdellida</taxon>
        <taxon>Glossiphoniidae</taxon>
        <taxon>Helobdella</taxon>
    </lineage>
</organism>
<evidence type="ECO:0000259" key="11">
    <source>
        <dbReference type="PROSITE" id="PS51212"/>
    </source>
</evidence>
<evidence type="ECO:0000313" key="14">
    <source>
        <dbReference type="Proteomes" id="UP000015101"/>
    </source>
</evidence>
<gene>
    <name evidence="13" type="primary">20209378</name>
    <name evidence="12" type="ORF">HELRODRAFT_184132</name>
</gene>
<keyword evidence="14" id="KW-1185">Reference proteome</keyword>
<dbReference type="SMART" id="SM00321">
    <property type="entry name" value="WSC"/>
    <property type="match status" value="2"/>
</dbReference>
<keyword evidence="4" id="KW-0732">Signal</keyword>
<dbReference type="Proteomes" id="UP000015101">
    <property type="component" value="Unassembled WGS sequence"/>
</dbReference>
<keyword evidence="3 8" id="KW-0245">EGF-like domain</keyword>
<sequence length="628" mass="69516">MEVYTNKSFLQYENVALKKPAYMSTPDSTYIANNCVDGSKGNNNLCKLTTETTPFKNWFIVDLTRNYQVLYAVLYTFDLQGMEGFIVGLSNTVNQNSDGAIRGTYDNCTTGPITYSASAQPLRVDCNYGNNTYRYVIVQQSTTKATSANRMTFSELEVYGSENTVYKYVGCFRTFQKQATFHESSLDICITLCKEMNYPYATIRERHWCFCAAVAPTDLYPSSSCFSYCNSVTGVCDETDLNAVYSTQPSPGYMGCYLDAGSILINRDLNLKSVQMSGTLTIEKCLTYCLENGFSYAGVQSSAFCNCGNTYGKYGKISENICNAACFATNSGQDKAAHKSTIVPLQTASLLLNFYRIYFRKIEDCNVNNGDCGIHPCSSFQIGSTVMTECVCRIGYMKYFYNDYCQLVNNVCNVFPNLCNNTISSCIVVGGDYLCNCTTGYQHPTNSSNNNTICIDIDECATSNPCNSTNEYCLNTIGSYQCLCRPGYQLISSSCQDVNECLNVGTNVCDAQTSTCVNQIGTYSCSCFKGFANKNKWTCEDLDECLTDTHSCNSSTSSCVNNVGTYSCLCNSGYFNKDQHTCEVSQEKSVLFAFIAIFSAVLLTLIGFFSYCTASNQFKYAPLNREIA</sequence>
<evidence type="ECO:0000256" key="8">
    <source>
        <dbReference type="PROSITE-ProRule" id="PRU00076"/>
    </source>
</evidence>
<evidence type="ECO:0000256" key="4">
    <source>
        <dbReference type="ARBA" id="ARBA00022729"/>
    </source>
</evidence>
<dbReference type="Pfam" id="PF07645">
    <property type="entry name" value="EGF_CA"/>
    <property type="match status" value="3"/>
</dbReference>
<dbReference type="InterPro" id="IPR009030">
    <property type="entry name" value="Growth_fac_rcpt_cys_sf"/>
</dbReference>
<dbReference type="OrthoDB" id="2019572at2759"/>
<keyword evidence="9" id="KW-0812">Transmembrane</keyword>
<comment type="subcellular location">
    <subcellularLocation>
        <location evidence="1">Secreted</location>
    </subcellularLocation>
</comment>
<dbReference type="InterPro" id="IPR002889">
    <property type="entry name" value="WSC_carb-bd"/>
</dbReference>
<dbReference type="CTD" id="20209378"/>
<dbReference type="InterPro" id="IPR000152">
    <property type="entry name" value="EGF-type_Asp/Asn_hydroxyl_site"/>
</dbReference>
<dbReference type="InterPro" id="IPR008979">
    <property type="entry name" value="Galactose-bd-like_sf"/>
</dbReference>
<dbReference type="Pfam" id="PF01822">
    <property type="entry name" value="WSC"/>
    <property type="match status" value="1"/>
</dbReference>
<evidence type="ECO:0000256" key="2">
    <source>
        <dbReference type="ARBA" id="ARBA00022525"/>
    </source>
</evidence>
<keyword evidence="5" id="KW-0677">Repeat</keyword>
<dbReference type="InterPro" id="IPR018097">
    <property type="entry name" value="EGF_Ca-bd_CS"/>
</dbReference>
<feature type="domain" description="WSC" evidence="11">
    <location>
        <begin position="250"/>
        <end position="348"/>
    </location>
</feature>
<dbReference type="PROSITE" id="PS00010">
    <property type="entry name" value="ASX_HYDROXYL"/>
    <property type="match status" value="3"/>
</dbReference>
<dbReference type="EnsemblMetazoa" id="HelroT184132">
    <property type="protein sequence ID" value="HelroP184132"/>
    <property type="gene ID" value="HelroG184132"/>
</dbReference>
<keyword evidence="7" id="KW-0325">Glycoprotein</keyword>
<evidence type="ECO:0000256" key="5">
    <source>
        <dbReference type="ARBA" id="ARBA00022737"/>
    </source>
</evidence>
<dbReference type="InParanoid" id="T1FKM9"/>
<dbReference type="InterPro" id="IPR001881">
    <property type="entry name" value="EGF-like_Ca-bd_dom"/>
</dbReference>
<dbReference type="EMBL" id="AMQM01009269">
    <property type="status" value="NOT_ANNOTATED_CDS"/>
    <property type="molecule type" value="Genomic_DNA"/>
</dbReference>
<dbReference type="AlphaFoldDB" id="T1FKM9"/>
<comment type="caution">
    <text evidence="8">Lacks conserved residue(s) required for the propagation of feature annotation.</text>
</comment>
<dbReference type="GO" id="GO:0005576">
    <property type="term" value="C:extracellular region"/>
    <property type="evidence" value="ECO:0007669"/>
    <property type="project" value="UniProtKB-SubCell"/>
</dbReference>
<feature type="domain" description="EGF-like" evidence="10">
    <location>
        <begin position="541"/>
        <end position="583"/>
    </location>
</feature>
<keyword evidence="9" id="KW-0472">Membrane</keyword>
<evidence type="ECO:0008006" key="15">
    <source>
        <dbReference type="Google" id="ProtNLM"/>
    </source>
</evidence>
<dbReference type="GeneID" id="20209378"/>
<protein>
    <recommendedName>
        <fullName evidence="15">WSC domain-containing protein</fullName>
    </recommendedName>
</protein>
<dbReference type="SMART" id="SM00181">
    <property type="entry name" value="EGF"/>
    <property type="match status" value="5"/>
</dbReference>
<dbReference type="EMBL" id="AMQM01009270">
    <property type="status" value="NOT_ANNOTATED_CDS"/>
    <property type="molecule type" value="Genomic_DNA"/>
</dbReference>
<dbReference type="PROSITE" id="PS51212">
    <property type="entry name" value="WSC"/>
    <property type="match status" value="2"/>
</dbReference>
<dbReference type="GO" id="GO:0005509">
    <property type="term" value="F:calcium ion binding"/>
    <property type="evidence" value="ECO:0007669"/>
    <property type="project" value="InterPro"/>
</dbReference>
<accession>T1FKM9</accession>
<dbReference type="EMBL" id="KB096201">
    <property type="protein sequence ID" value="ESO07454.1"/>
    <property type="molecule type" value="Genomic_DNA"/>
</dbReference>
<dbReference type="Gene3D" id="2.60.120.260">
    <property type="entry name" value="Galactose-binding domain-like"/>
    <property type="match status" value="1"/>
</dbReference>
<evidence type="ECO:0000313" key="12">
    <source>
        <dbReference type="EMBL" id="ESO07454.1"/>
    </source>
</evidence>
<dbReference type="CDD" id="cd00054">
    <property type="entry name" value="EGF_CA"/>
    <property type="match status" value="2"/>
</dbReference>
<keyword evidence="9" id="KW-1133">Transmembrane helix</keyword>
<proteinExistence type="predicted"/>
<feature type="domain" description="EGF-like" evidence="10">
    <location>
        <begin position="456"/>
        <end position="496"/>
    </location>
</feature>
<keyword evidence="6" id="KW-1015">Disulfide bond</keyword>
<dbReference type="SUPFAM" id="SSF49785">
    <property type="entry name" value="Galactose-binding domain-like"/>
    <property type="match status" value="1"/>
</dbReference>
<feature type="transmembrane region" description="Helical" evidence="9">
    <location>
        <begin position="590"/>
        <end position="611"/>
    </location>
</feature>
<evidence type="ECO:0000256" key="9">
    <source>
        <dbReference type="SAM" id="Phobius"/>
    </source>
</evidence>
<reference evidence="12 14" key="2">
    <citation type="journal article" date="2013" name="Nature">
        <title>Insights into bilaterian evolution from three spiralian genomes.</title>
        <authorList>
            <person name="Simakov O."/>
            <person name="Marletaz F."/>
            <person name="Cho S.J."/>
            <person name="Edsinger-Gonzales E."/>
            <person name="Havlak P."/>
            <person name="Hellsten U."/>
            <person name="Kuo D.H."/>
            <person name="Larsson T."/>
            <person name="Lv J."/>
            <person name="Arendt D."/>
            <person name="Savage R."/>
            <person name="Osoegawa K."/>
            <person name="de Jong P."/>
            <person name="Grimwood J."/>
            <person name="Chapman J.A."/>
            <person name="Shapiro H."/>
            <person name="Aerts A."/>
            <person name="Otillar R.P."/>
            <person name="Terry A.Y."/>
            <person name="Boore J.L."/>
            <person name="Grigoriev I.V."/>
            <person name="Lindberg D.R."/>
            <person name="Seaver E.C."/>
            <person name="Weisblat D.A."/>
            <person name="Putnam N.H."/>
            <person name="Rokhsar D.S."/>
        </authorList>
    </citation>
    <scope>NUCLEOTIDE SEQUENCE</scope>
</reference>
<name>T1FKM9_HELRO</name>
<dbReference type="SMART" id="SM00179">
    <property type="entry name" value="EGF_CA"/>
    <property type="match status" value="3"/>
</dbReference>
<evidence type="ECO:0000259" key="10">
    <source>
        <dbReference type="PROSITE" id="PS50026"/>
    </source>
</evidence>